<dbReference type="InterPro" id="IPR016135">
    <property type="entry name" value="UBQ-conjugating_enzyme/RWD"/>
</dbReference>
<dbReference type="SUPFAM" id="SSF54495">
    <property type="entry name" value="UBC-like"/>
    <property type="match status" value="1"/>
</dbReference>
<dbReference type="PANTHER" id="PTHR18934:SF145">
    <property type="entry name" value="ATP-DEPENDENT RNA HELICASE DHX57-RELATED"/>
    <property type="match status" value="1"/>
</dbReference>
<keyword evidence="4" id="KW-0067">ATP-binding</keyword>
<organism evidence="13">
    <name type="scientific">Picocystis salinarum</name>
    <dbReference type="NCBI Taxonomy" id="88271"/>
    <lineage>
        <taxon>Eukaryota</taxon>
        <taxon>Viridiplantae</taxon>
        <taxon>Chlorophyta</taxon>
        <taxon>Picocystophyceae</taxon>
        <taxon>Picocystales</taxon>
        <taxon>Picocystaceae</taxon>
        <taxon>Picocystis</taxon>
    </lineage>
</organism>
<keyword evidence="2" id="KW-0378">Hydrolase</keyword>
<sequence>MAASSGDGGRHGKRGGRRHVYRSGATGCGGGGPVHVDKRTEERPCPYCNRVFKQVGRWQDHVQKKHPQEHQEQQEREQKEKETAKRSANEYPQKTPRQFLHDWCQKNKRPTPKYRPKEETKPDGNQCWKCKVVVPSSKGAEEDIVKFTQGTYSTKEEAMQRGALVALQQVMGGRSMHMVLPEAYKEEWLELERQTKEKNEKEEQKKVVEESKKDREKRHAEFDAKQAPQAVVMTEERRRDVEGVLKGLRGHAKSHVKIFTSSNSSGKRGKRLVDELVSLGFREVDVQSAVAAMEDRGTLEVEPAIDWICLHADETHLPPKYAPFGAAGDPVRVLHSAEKDELSQHKDNTEVSYLLSCGYPLPMVEKALDSAKGELLPALSDLYESLTGIARKESSTQEANEAWEEECWVLMSMYGDDMERNSSGRITITVDYMNGGSTNNGDTSLHVDVFCPLSSIYPHDVPILALRSLTLTHGQRLLLTKKLAEQSKKLVGDVMVFALLDELSQLYFEVKAEHANPSSLLCERIDAAKAVNVSEHKTHERVPKVLSMPDRRDFIKKNSDLENDRLLRWHQQLETSPSHAFMRKCRQNLPAHHQRTAILECISNSTVLVLSGETGCGKSTQVPQFILEEAIANGAGSTCNIICTQPRRISAIGLASRVSAERAESIGETVGYSVRLERKMSSRTRLLYCTTGILLRRLLNDSTLRGLTHIIIDEVHERSMDSDLLLLLLRNLLSTRPDLKLVLMSATANAELFARYFSEIPCCQERVSTMTIPGFTHPVQDFFVEDIVEAMSHRGRSCFVPSSGGKVRGCNRTTASTKKPPASLQGYQQSTIECITAMTFDSINYDLIENTIAFLCTDEGSVALGNEEGESLYRGAILVFLPGVAEINRLKMRLTSSSVLADSLGPSTTIQLFTLHGAMQSSEQQEVFQKQKKGVRKIVLATNVAETSITIDDVTCVIDSGKHKEMSYDTERGVAILKETWVSKASARQRRGRAGRVCPGVCLKLYTKSKHNSLEEFQEPEMKRVPLESLCLQVKKILGGSIRNHLGLCLTPPSQEAVKRALSNLKTIQGLTTNEELTPLGLHLSLLPVDVHIGKMLVYGVLLRCLDPILTIAAALSGHWPFLSTYGRDEEDRRARNQLAGTSNQSDHLAVVAAYNGWLQRKGSSKANRRASREFCEVYLLSEQALVAIHKLRKDLGSMLIDIGLLPELYMDELKNRRFESGQFSQTSLSDFGNVGRVIKAVVCAAFYPNLVRVEHPPTRYKQTQGGSMPEDTAPQSIKCFTRDLGRVFLHPCSVNFSSSRFETGWLVFTNMVQTSKIFVRESSMVPPYAILFFGGSIEVKHEKGLLLVDDWAKFRAPARIAVLVRELRAEVDSLLLSKIKSPSLDVSSSPVVQVLLDLLQNNGF</sequence>
<feature type="compositionally biased region" description="Basic and acidic residues" evidence="8">
    <location>
        <begin position="59"/>
        <end position="88"/>
    </location>
</feature>
<feature type="domain" description="Helicase ATP-binding" evidence="11">
    <location>
        <begin position="599"/>
        <end position="766"/>
    </location>
</feature>
<gene>
    <name evidence="13" type="ORF">PSAL00342_LOCUS4343</name>
</gene>
<dbReference type="SUPFAM" id="SSF52540">
    <property type="entry name" value="P-loop containing nucleoside triphosphate hydrolases"/>
    <property type="match status" value="1"/>
</dbReference>
<dbReference type="CDD" id="cd18791">
    <property type="entry name" value="SF2_C_RHA"/>
    <property type="match status" value="1"/>
</dbReference>
<evidence type="ECO:0000259" key="11">
    <source>
        <dbReference type="PROSITE" id="PS51192"/>
    </source>
</evidence>
<keyword evidence="1" id="KW-0547">Nucleotide-binding</keyword>
<feature type="region of interest" description="Disordered" evidence="8">
    <location>
        <begin position="1"/>
        <end position="40"/>
    </location>
</feature>
<dbReference type="SMART" id="SM00847">
    <property type="entry name" value="HA2"/>
    <property type="match status" value="1"/>
</dbReference>
<dbReference type="PROSITE" id="PS51192">
    <property type="entry name" value="HELICASE_ATP_BIND_1"/>
    <property type="match status" value="1"/>
</dbReference>
<dbReference type="InterPro" id="IPR011709">
    <property type="entry name" value="DEAD-box_helicase_OB_fold"/>
</dbReference>
<evidence type="ECO:0000256" key="4">
    <source>
        <dbReference type="ARBA" id="ARBA00022840"/>
    </source>
</evidence>
<proteinExistence type="inferred from homology"/>
<dbReference type="SMART" id="SM00490">
    <property type="entry name" value="HELICc"/>
    <property type="match status" value="1"/>
</dbReference>
<dbReference type="InterPro" id="IPR007502">
    <property type="entry name" value="Helicase-assoc_dom"/>
</dbReference>
<dbReference type="GO" id="GO:0003723">
    <property type="term" value="F:RNA binding"/>
    <property type="evidence" value="ECO:0007669"/>
    <property type="project" value="UniProtKB-UniRule"/>
</dbReference>
<dbReference type="Gene3D" id="3.10.110.10">
    <property type="entry name" value="Ubiquitin Conjugating Enzyme"/>
    <property type="match status" value="1"/>
</dbReference>
<dbReference type="InterPro" id="IPR059023">
    <property type="entry name" value="RNA_hel_CTD"/>
</dbReference>
<evidence type="ECO:0000256" key="8">
    <source>
        <dbReference type="SAM" id="MobiDB-lite"/>
    </source>
</evidence>
<evidence type="ECO:0000256" key="2">
    <source>
        <dbReference type="ARBA" id="ARBA00022801"/>
    </source>
</evidence>
<keyword evidence="5 7" id="KW-0694">RNA-binding</keyword>
<dbReference type="SUPFAM" id="SSF54768">
    <property type="entry name" value="dsRNA-binding domain-like"/>
    <property type="match status" value="1"/>
</dbReference>
<evidence type="ECO:0000313" key="13">
    <source>
        <dbReference type="EMBL" id="CAE0610508.1"/>
    </source>
</evidence>
<feature type="domain" description="DRBM" evidence="9">
    <location>
        <begin position="95"/>
        <end position="172"/>
    </location>
</feature>
<dbReference type="InterPro" id="IPR001650">
    <property type="entry name" value="Helicase_C-like"/>
</dbReference>
<feature type="compositionally biased region" description="Basic residues" evidence="8">
    <location>
        <begin position="11"/>
        <end position="21"/>
    </location>
</feature>
<dbReference type="Pfam" id="PF21010">
    <property type="entry name" value="HA2_C"/>
    <property type="match status" value="1"/>
</dbReference>
<evidence type="ECO:0000256" key="7">
    <source>
        <dbReference type="PROSITE-ProRule" id="PRU00266"/>
    </source>
</evidence>
<dbReference type="PROSITE" id="PS51194">
    <property type="entry name" value="HELICASE_CTER"/>
    <property type="match status" value="1"/>
</dbReference>
<dbReference type="InterPro" id="IPR014720">
    <property type="entry name" value="dsRBD_dom"/>
</dbReference>
<dbReference type="PROSITE" id="PS50137">
    <property type="entry name" value="DS_RBD"/>
    <property type="match status" value="1"/>
</dbReference>
<name>A0A7S3UCL6_9CHLO</name>
<protein>
    <recommendedName>
        <fullName evidence="14">RNA helicase</fullName>
    </recommendedName>
</protein>
<evidence type="ECO:0000256" key="1">
    <source>
        <dbReference type="ARBA" id="ARBA00022741"/>
    </source>
</evidence>
<dbReference type="PANTHER" id="PTHR18934">
    <property type="entry name" value="ATP-DEPENDENT RNA HELICASE"/>
    <property type="match status" value="1"/>
</dbReference>
<dbReference type="InterPro" id="IPR011545">
    <property type="entry name" value="DEAD/DEAH_box_helicase_dom"/>
</dbReference>
<dbReference type="EMBL" id="HBIS01004768">
    <property type="protein sequence ID" value="CAE0610508.1"/>
    <property type="molecule type" value="Transcribed_RNA"/>
</dbReference>
<dbReference type="SMART" id="SM00487">
    <property type="entry name" value="DEXDc"/>
    <property type="match status" value="1"/>
</dbReference>
<dbReference type="CDD" id="cd17917">
    <property type="entry name" value="DEXHc_RHA-like"/>
    <property type="match status" value="1"/>
</dbReference>
<reference evidence="13" key="1">
    <citation type="submission" date="2021-01" db="EMBL/GenBank/DDBJ databases">
        <authorList>
            <person name="Corre E."/>
            <person name="Pelletier E."/>
            <person name="Niang G."/>
            <person name="Scheremetjew M."/>
            <person name="Finn R."/>
            <person name="Kale V."/>
            <person name="Holt S."/>
            <person name="Cochrane G."/>
            <person name="Meng A."/>
            <person name="Brown T."/>
            <person name="Cohen L."/>
        </authorList>
    </citation>
    <scope>NUCLEOTIDE SEQUENCE</scope>
    <source>
        <strain evidence="13">CCMP1897</strain>
    </source>
</reference>
<dbReference type="FunFam" id="3.40.50.300:FF:000526">
    <property type="entry name" value="DExH-box ATP-dependent RNA helicase DExH3"/>
    <property type="match status" value="1"/>
</dbReference>
<dbReference type="Pfam" id="PF05773">
    <property type="entry name" value="RWD"/>
    <property type="match status" value="1"/>
</dbReference>
<dbReference type="InterPro" id="IPR014001">
    <property type="entry name" value="Helicase_ATP-bd"/>
</dbReference>
<dbReference type="InterPro" id="IPR027417">
    <property type="entry name" value="P-loop_NTPase"/>
</dbReference>
<dbReference type="GO" id="GO:0004386">
    <property type="term" value="F:helicase activity"/>
    <property type="evidence" value="ECO:0007669"/>
    <property type="project" value="UniProtKB-KW"/>
</dbReference>
<dbReference type="InterPro" id="IPR006575">
    <property type="entry name" value="RWD_dom"/>
</dbReference>
<dbReference type="PROSITE" id="PS00028">
    <property type="entry name" value="ZINC_FINGER_C2H2_1"/>
    <property type="match status" value="1"/>
</dbReference>
<evidence type="ECO:0000256" key="6">
    <source>
        <dbReference type="ARBA" id="ARBA00060772"/>
    </source>
</evidence>
<dbReference type="InterPro" id="IPR048333">
    <property type="entry name" value="HA2_WH"/>
</dbReference>
<accession>A0A7S3UCL6</accession>
<dbReference type="Gene3D" id="3.30.160.20">
    <property type="match status" value="1"/>
</dbReference>
<dbReference type="FunFam" id="1.20.120.1080:FF:000002">
    <property type="entry name" value="Putative ATP-dependent RNA helicase DHX36"/>
    <property type="match status" value="1"/>
</dbReference>
<dbReference type="PROSITE" id="PS50908">
    <property type="entry name" value="RWD"/>
    <property type="match status" value="1"/>
</dbReference>
<dbReference type="GO" id="GO:0016787">
    <property type="term" value="F:hydrolase activity"/>
    <property type="evidence" value="ECO:0007669"/>
    <property type="project" value="UniProtKB-KW"/>
</dbReference>
<dbReference type="InterPro" id="IPR056328">
    <property type="entry name" value="DSRM_DHX29"/>
</dbReference>
<feature type="domain" description="Helicase C-terminal" evidence="12">
    <location>
        <begin position="868"/>
        <end position="1038"/>
    </location>
</feature>
<evidence type="ECO:0000259" key="12">
    <source>
        <dbReference type="PROSITE" id="PS51194"/>
    </source>
</evidence>
<evidence type="ECO:0000259" key="9">
    <source>
        <dbReference type="PROSITE" id="PS50137"/>
    </source>
</evidence>
<feature type="compositionally biased region" description="Basic and acidic residues" evidence="8">
    <location>
        <begin position="195"/>
        <end position="224"/>
    </location>
</feature>
<feature type="region of interest" description="Disordered" evidence="8">
    <location>
        <begin position="59"/>
        <end position="124"/>
    </location>
</feature>
<evidence type="ECO:0000256" key="3">
    <source>
        <dbReference type="ARBA" id="ARBA00022806"/>
    </source>
</evidence>
<dbReference type="Pfam" id="PF00271">
    <property type="entry name" value="Helicase_C"/>
    <property type="match status" value="1"/>
</dbReference>
<dbReference type="Gene3D" id="1.20.120.1080">
    <property type="match status" value="1"/>
</dbReference>
<feature type="domain" description="RWD" evidence="10">
    <location>
        <begin position="405"/>
        <end position="510"/>
    </location>
</feature>
<evidence type="ECO:0008006" key="14">
    <source>
        <dbReference type="Google" id="ProtNLM"/>
    </source>
</evidence>
<dbReference type="Pfam" id="PF00270">
    <property type="entry name" value="DEAD"/>
    <property type="match status" value="1"/>
</dbReference>
<dbReference type="SMART" id="SM00358">
    <property type="entry name" value="DSRM"/>
    <property type="match status" value="1"/>
</dbReference>
<evidence type="ECO:0000256" key="5">
    <source>
        <dbReference type="ARBA" id="ARBA00022884"/>
    </source>
</evidence>
<evidence type="ECO:0000259" key="10">
    <source>
        <dbReference type="PROSITE" id="PS50908"/>
    </source>
</evidence>
<dbReference type="Pfam" id="PF26026">
    <property type="entry name" value="RNA_hel_CTD"/>
    <property type="match status" value="1"/>
</dbReference>
<dbReference type="Pfam" id="PF24385">
    <property type="entry name" value="DSRM_DHX29"/>
    <property type="match status" value="1"/>
</dbReference>
<dbReference type="Gene3D" id="3.40.50.300">
    <property type="entry name" value="P-loop containing nucleotide triphosphate hydrolases"/>
    <property type="match status" value="2"/>
</dbReference>
<dbReference type="GO" id="GO:0005524">
    <property type="term" value="F:ATP binding"/>
    <property type="evidence" value="ECO:0007669"/>
    <property type="project" value="UniProtKB-KW"/>
</dbReference>
<dbReference type="CDD" id="cd00048">
    <property type="entry name" value="DSRM_SF"/>
    <property type="match status" value="1"/>
</dbReference>
<dbReference type="Pfam" id="PF04408">
    <property type="entry name" value="WHD_HA2"/>
    <property type="match status" value="1"/>
</dbReference>
<comment type="similarity">
    <text evidence="6">Belongs to the DExH box helicase family.</text>
</comment>
<dbReference type="InterPro" id="IPR013087">
    <property type="entry name" value="Znf_C2H2_type"/>
</dbReference>
<keyword evidence="3" id="KW-0347">Helicase</keyword>
<feature type="region of interest" description="Disordered" evidence="8">
    <location>
        <begin position="195"/>
        <end position="225"/>
    </location>
</feature>
<dbReference type="Pfam" id="PF07717">
    <property type="entry name" value="OB_NTP_bind"/>
    <property type="match status" value="1"/>
</dbReference>